<reference evidence="2" key="1">
    <citation type="submission" date="2019-08" db="EMBL/GenBank/DDBJ databases">
        <authorList>
            <person name="Kucharzyk K."/>
            <person name="Murdoch R.W."/>
            <person name="Higgins S."/>
            <person name="Loffler F."/>
        </authorList>
    </citation>
    <scope>NUCLEOTIDE SEQUENCE</scope>
</reference>
<comment type="caution">
    <text evidence="2">The sequence shown here is derived from an EMBL/GenBank/DDBJ whole genome shotgun (WGS) entry which is preliminary data.</text>
</comment>
<dbReference type="PANTHER" id="PTHR46401">
    <property type="entry name" value="GLYCOSYLTRANSFERASE WBBK-RELATED"/>
    <property type="match status" value="1"/>
</dbReference>
<accession>A0A645BYM9</accession>
<dbReference type="CDD" id="cd03801">
    <property type="entry name" value="GT4_PimA-like"/>
    <property type="match status" value="1"/>
</dbReference>
<evidence type="ECO:0000313" key="2">
    <source>
        <dbReference type="EMBL" id="MPM68223.1"/>
    </source>
</evidence>
<dbReference type="PANTHER" id="PTHR46401:SF2">
    <property type="entry name" value="GLYCOSYLTRANSFERASE WBBK-RELATED"/>
    <property type="match status" value="1"/>
</dbReference>
<dbReference type="GO" id="GO:0009103">
    <property type="term" value="P:lipopolysaccharide biosynthetic process"/>
    <property type="evidence" value="ECO:0007669"/>
    <property type="project" value="TreeGrafter"/>
</dbReference>
<dbReference type="AlphaFoldDB" id="A0A645BYM9"/>
<dbReference type="EMBL" id="VSSQ01022134">
    <property type="protein sequence ID" value="MPM68223.1"/>
    <property type="molecule type" value="Genomic_DNA"/>
</dbReference>
<keyword evidence="1" id="KW-0808">Transferase</keyword>
<dbReference type="Gene3D" id="3.40.50.2000">
    <property type="entry name" value="Glycogen Phosphorylase B"/>
    <property type="match status" value="2"/>
</dbReference>
<evidence type="ECO:0008006" key="3">
    <source>
        <dbReference type="Google" id="ProtNLM"/>
    </source>
</evidence>
<dbReference type="SUPFAM" id="SSF53756">
    <property type="entry name" value="UDP-Glycosyltransferase/glycogen phosphorylase"/>
    <property type="match status" value="1"/>
</dbReference>
<proteinExistence type="predicted"/>
<sequence length="309" mass="35877">MKGLPLQVGYFYNNKAKKQLLELVNRSTPDRIYCQLLRTAEYGKMFNIRKMIDYQDVFSQGMLRRAEKSNFLFKKIFMTEYYRLQRYERNLFSWFDHKIIISKYDRDYIAHPQKEEITIIPNGVDHDFFRPQLSEKKYDLVFTGNMNYPPNISAAEYIVYQILPIVQKVLPNTTALISGVTPHARVRALQGHNVTVTGWVEDIRTSYSSAKIFIAPMLIGTGLQNKLLEAMAMKLPCISSKLANKSLCAKPNDEIITCQTPQEYADAVVYLLQNQEDADKLADNGHRFVKQQYNWELTVETMEQVMGIL</sequence>
<dbReference type="Pfam" id="PF13692">
    <property type="entry name" value="Glyco_trans_1_4"/>
    <property type="match status" value="1"/>
</dbReference>
<gene>
    <name evidence="2" type="ORF">SDC9_115154</name>
</gene>
<dbReference type="GO" id="GO:0016757">
    <property type="term" value="F:glycosyltransferase activity"/>
    <property type="evidence" value="ECO:0007669"/>
    <property type="project" value="TreeGrafter"/>
</dbReference>
<organism evidence="2">
    <name type="scientific">bioreactor metagenome</name>
    <dbReference type="NCBI Taxonomy" id="1076179"/>
    <lineage>
        <taxon>unclassified sequences</taxon>
        <taxon>metagenomes</taxon>
        <taxon>ecological metagenomes</taxon>
    </lineage>
</organism>
<protein>
    <recommendedName>
        <fullName evidence="3">Glycosyltransferase subfamily 4-like N-terminal domain-containing protein</fullName>
    </recommendedName>
</protein>
<name>A0A645BYM9_9ZZZZ</name>
<evidence type="ECO:0000256" key="1">
    <source>
        <dbReference type="ARBA" id="ARBA00022679"/>
    </source>
</evidence>